<feature type="compositionally biased region" description="Basic and acidic residues" evidence="6">
    <location>
        <begin position="438"/>
        <end position="456"/>
    </location>
</feature>
<protein>
    <recommendedName>
        <fullName evidence="9">Mitochondrial fusion and transport protein ugo1</fullName>
    </recommendedName>
</protein>
<evidence type="ECO:0000256" key="1">
    <source>
        <dbReference type="ARBA" id="ARBA00004370"/>
    </source>
</evidence>
<sequence length="456" mass="50067">MASTSTRPSSVRGLYSEPRRAAPFAPLLFDLSILGHSSTVSRVPSDFFVAPPAEEWVFLPPTVSPPSASAPVPTPSHLPTPFQTDDDTLGEVSSTLYGPLQLFTAEFFTTALGMPFEVGKTLLQIEYRPRKRFVPIEETEEKAAEGDRDWGAEDDEVTEQPRRGRRVLHRPYGRSLELVCSPSEPVAPTTTDPTGYLPDLHPAYMLKDDPEVSRSNGVWGMIRRVRSTPTEGIPGLWKGQLVTTVHGLLSNLLQPSIHSSLLVLSPGTPDVPLTALPHPGMGLSISVASHLLTHLIISPLEIIRTRLIAMPTSHPSTPSSISLFRRMIDEEGGFWTTYFHPNILIPAVLEHTLRPLLTLSIPLLLERQWGISPDISPVTYSLCDLGLNLASLVVLLPIETVRRRLQLQTREPAGPVNEQRSTVNEQRSNGATKQLSKRGKEQGGKGAREQRASGTE</sequence>
<evidence type="ECO:0000313" key="8">
    <source>
        <dbReference type="Proteomes" id="UP000279259"/>
    </source>
</evidence>
<dbReference type="AlphaFoldDB" id="A0A427YWY1"/>
<dbReference type="SUPFAM" id="SSF103506">
    <property type="entry name" value="Mitochondrial carrier"/>
    <property type="match status" value="1"/>
</dbReference>
<dbReference type="GO" id="GO:0016020">
    <property type="term" value="C:membrane"/>
    <property type="evidence" value="ECO:0007669"/>
    <property type="project" value="UniProtKB-SubCell"/>
</dbReference>
<dbReference type="OrthoDB" id="77989at2759"/>
<evidence type="ECO:0000256" key="6">
    <source>
        <dbReference type="SAM" id="MobiDB-lite"/>
    </source>
</evidence>
<reference evidence="7 8" key="1">
    <citation type="submission" date="2018-11" db="EMBL/GenBank/DDBJ databases">
        <title>Genome sequence of Saitozyma podzolica DSM 27192.</title>
        <authorList>
            <person name="Aliyu H."/>
            <person name="Gorte O."/>
            <person name="Ochsenreither K."/>
        </authorList>
    </citation>
    <scope>NUCLEOTIDE SEQUENCE [LARGE SCALE GENOMIC DNA]</scope>
    <source>
        <strain evidence="7 8">DSM 27192</strain>
    </source>
</reference>
<evidence type="ECO:0000256" key="5">
    <source>
        <dbReference type="ARBA" id="ARBA00023136"/>
    </source>
</evidence>
<evidence type="ECO:0000256" key="2">
    <source>
        <dbReference type="ARBA" id="ARBA00022692"/>
    </source>
</evidence>
<dbReference type="EMBL" id="RSCD01000001">
    <property type="protein sequence ID" value="RSH95471.1"/>
    <property type="molecule type" value="Genomic_DNA"/>
</dbReference>
<keyword evidence="3" id="KW-0677">Repeat</keyword>
<dbReference type="STRING" id="1890683.A0A427YWY1"/>
<name>A0A427YWY1_9TREE</name>
<dbReference type="PANTHER" id="PTHR24089">
    <property type="entry name" value="SOLUTE CARRIER FAMILY 25"/>
    <property type="match status" value="1"/>
</dbReference>
<dbReference type="InterPro" id="IPR023395">
    <property type="entry name" value="MCP_dom_sf"/>
</dbReference>
<proteinExistence type="predicted"/>
<evidence type="ECO:0000313" key="7">
    <source>
        <dbReference type="EMBL" id="RSH95471.1"/>
    </source>
</evidence>
<keyword evidence="4" id="KW-1133">Transmembrane helix</keyword>
<gene>
    <name evidence="7" type="ORF">EHS25_000563</name>
</gene>
<feature type="region of interest" description="Disordered" evidence="6">
    <location>
        <begin position="409"/>
        <end position="456"/>
    </location>
</feature>
<feature type="region of interest" description="Disordered" evidence="6">
    <location>
        <begin position="138"/>
        <end position="163"/>
    </location>
</feature>
<keyword evidence="2" id="KW-0812">Transmembrane</keyword>
<comment type="caution">
    <text evidence="7">The sequence shown here is derived from an EMBL/GenBank/DDBJ whole genome shotgun (WGS) entry which is preliminary data.</text>
</comment>
<organism evidence="7 8">
    <name type="scientific">Saitozyma podzolica</name>
    <dbReference type="NCBI Taxonomy" id="1890683"/>
    <lineage>
        <taxon>Eukaryota</taxon>
        <taxon>Fungi</taxon>
        <taxon>Dikarya</taxon>
        <taxon>Basidiomycota</taxon>
        <taxon>Agaricomycotina</taxon>
        <taxon>Tremellomycetes</taxon>
        <taxon>Tremellales</taxon>
        <taxon>Trimorphomycetaceae</taxon>
        <taxon>Saitozyma</taxon>
    </lineage>
</organism>
<comment type="subcellular location">
    <subcellularLocation>
        <location evidence="1">Membrane</location>
    </subcellularLocation>
</comment>
<keyword evidence="8" id="KW-1185">Reference proteome</keyword>
<feature type="compositionally biased region" description="Polar residues" evidence="6">
    <location>
        <begin position="418"/>
        <end position="434"/>
    </location>
</feature>
<feature type="compositionally biased region" description="Basic and acidic residues" evidence="6">
    <location>
        <begin position="141"/>
        <end position="151"/>
    </location>
</feature>
<dbReference type="Gene3D" id="1.50.40.10">
    <property type="entry name" value="Mitochondrial carrier domain"/>
    <property type="match status" value="1"/>
</dbReference>
<keyword evidence="5" id="KW-0472">Membrane</keyword>
<evidence type="ECO:0000256" key="3">
    <source>
        <dbReference type="ARBA" id="ARBA00022737"/>
    </source>
</evidence>
<dbReference type="Proteomes" id="UP000279259">
    <property type="component" value="Unassembled WGS sequence"/>
</dbReference>
<evidence type="ECO:0000256" key="4">
    <source>
        <dbReference type="ARBA" id="ARBA00022989"/>
    </source>
</evidence>
<evidence type="ECO:0008006" key="9">
    <source>
        <dbReference type="Google" id="ProtNLM"/>
    </source>
</evidence>
<accession>A0A427YWY1</accession>